<keyword evidence="4" id="KW-1185">Reference proteome</keyword>
<dbReference type="Pfam" id="PF02585">
    <property type="entry name" value="PIG-L"/>
    <property type="match status" value="1"/>
</dbReference>
<dbReference type="InterPro" id="IPR003737">
    <property type="entry name" value="GlcNAc_PI_deacetylase-related"/>
</dbReference>
<keyword evidence="1" id="KW-0862">Zinc</keyword>
<evidence type="ECO:0000313" key="3">
    <source>
        <dbReference type="EMBL" id="BBC31841.1"/>
    </source>
</evidence>
<proteinExistence type="predicted"/>
<dbReference type="InterPro" id="IPR024078">
    <property type="entry name" value="LmbE-like_dom_sf"/>
</dbReference>
<evidence type="ECO:0000256" key="1">
    <source>
        <dbReference type="ARBA" id="ARBA00022833"/>
    </source>
</evidence>
<reference evidence="3 4" key="1">
    <citation type="journal article" date="2010" name="ChemBioChem">
        <title>Cloning and characterization of the biosynthetic gene cluster of 16-membered macrolide antibiotic FD-891: involvement of a dual functional cytochrome P450 monooxygenase catalyzing epoxidation and hydroxylation.</title>
        <authorList>
            <person name="Kudo F."/>
            <person name="Motegi A."/>
            <person name="Mizoue K."/>
            <person name="Eguchi T."/>
        </authorList>
    </citation>
    <scope>NUCLEOTIDE SEQUENCE [LARGE SCALE GENOMIC DNA]</scope>
    <source>
        <strain evidence="3 4">A-8890</strain>
    </source>
</reference>
<dbReference type="PANTHER" id="PTHR12993">
    <property type="entry name" value="N-ACETYLGLUCOSAMINYL-PHOSPHATIDYLINOSITOL DE-N-ACETYLASE-RELATED"/>
    <property type="match status" value="1"/>
</dbReference>
<evidence type="ECO:0000256" key="2">
    <source>
        <dbReference type="SAM" id="MobiDB-lite"/>
    </source>
</evidence>
<gene>
    <name evidence="3" type="ORF">SGFS_031350</name>
</gene>
<accession>A0ABN5VF52</accession>
<feature type="region of interest" description="Disordered" evidence="2">
    <location>
        <begin position="213"/>
        <end position="257"/>
    </location>
</feature>
<dbReference type="Proteomes" id="UP001321542">
    <property type="component" value="Chromosome"/>
</dbReference>
<name>A0ABN5VF52_9ACTN</name>
<sequence>MSLFGDRVLVIAAHPDDAELAVGGTIAALTERDAKVTVAVLTVSETPSDDDPDRRTRRMAAAEAAATVLGHDLVWVADGRYDQVEDLPAYRVVTLLDELLDRIRPDTVISHWDGDSHTDHVRVAQAVVSASRRWPEVTFLQFGPNEYRTVRHAQFVPTVYVPTGGHSAAKARALACYSYPGQGFRALDLETVEAFDRARGAAVGTRAAEGLVLVRHRPDPGRPSPRPHTQQPTDRPPQHAHAEQATSLRSPESEPLP</sequence>
<reference evidence="3 4" key="2">
    <citation type="journal article" date="2023" name="ChemBioChem">
        <title>Acyltransferase Domain Exchange between Two Independent Type I Polyketide Synthases in the Same Producer Strain of Macrolide Antibiotics.</title>
        <authorList>
            <person name="Kudo F."/>
            <person name="Kishikawa K."/>
            <person name="Tsuboi K."/>
            <person name="Kido T."/>
            <person name="Usui T."/>
            <person name="Hashimoto J."/>
            <person name="Shin-Ya K."/>
            <person name="Miyanaga A."/>
            <person name="Eguchi T."/>
        </authorList>
    </citation>
    <scope>NUCLEOTIDE SEQUENCE [LARGE SCALE GENOMIC DNA]</scope>
    <source>
        <strain evidence="3 4">A-8890</strain>
    </source>
</reference>
<dbReference type="Gene3D" id="3.40.50.10320">
    <property type="entry name" value="LmbE-like"/>
    <property type="match status" value="1"/>
</dbReference>
<dbReference type="PANTHER" id="PTHR12993:SF30">
    <property type="entry name" value="N-ACETYL-ALPHA-D-GLUCOSAMINYL L-MALATE DEACETYLASE 1"/>
    <property type="match status" value="1"/>
</dbReference>
<evidence type="ECO:0000313" key="4">
    <source>
        <dbReference type="Proteomes" id="UP001321542"/>
    </source>
</evidence>
<dbReference type="RefSeq" id="WP_286250690.1">
    <property type="nucleotide sequence ID" value="NZ_AP018448.1"/>
</dbReference>
<dbReference type="EMBL" id="AP018448">
    <property type="protein sequence ID" value="BBC31841.1"/>
    <property type="molecule type" value="Genomic_DNA"/>
</dbReference>
<organism evidence="3 4">
    <name type="scientific">Streptomyces graminofaciens</name>
    <dbReference type="NCBI Taxonomy" id="68212"/>
    <lineage>
        <taxon>Bacteria</taxon>
        <taxon>Bacillati</taxon>
        <taxon>Actinomycetota</taxon>
        <taxon>Actinomycetes</taxon>
        <taxon>Kitasatosporales</taxon>
        <taxon>Streptomycetaceae</taxon>
        <taxon>Streptomyces</taxon>
    </lineage>
</organism>
<dbReference type="SUPFAM" id="SSF102588">
    <property type="entry name" value="LmbE-like"/>
    <property type="match status" value="1"/>
</dbReference>
<protein>
    <submittedName>
        <fullName evidence="3">Uncharacterized protein</fullName>
    </submittedName>
</protein>